<dbReference type="PANTHER" id="PTHR13043:SF1">
    <property type="entry name" value="EXOCYST COMPLEX COMPONENT 2"/>
    <property type="match status" value="1"/>
</dbReference>
<dbReference type="GO" id="GO:0006887">
    <property type="term" value="P:exocytosis"/>
    <property type="evidence" value="ECO:0007669"/>
    <property type="project" value="UniProtKB-KW"/>
</dbReference>
<dbReference type="AlphaFoldDB" id="A0A1Y2J922"/>
<dbReference type="OrthoDB" id="26242at2759"/>
<dbReference type="GO" id="GO:0006893">
    <property type="term" value="P:Golgi to plasma membrane transport"/>
    <property type="evidence" value="ECO:0007669"/>
    <property type="project" value="UniProtKB-UniRule"/>
</dbReference>
<keyword evidence="3 4" id="KW-0268">Exocytosis</keyword>
<dbReference type="InterPro" id="IPR029175">
    <property type="entry name" value="EXOC2/Sec5"/>
</dbReference>
<evidence type="ECO:0000313" key="7">
    <source>
        <dbReference type="EMBL" id="OSD08742.1"/>
    </source>
</evidence>
<evidence type="ECO:0000256" key="4">
    <source>
        <dbReference type="RuleBase" id="RU365069"/>
    </source>
</evidence>
<dbReference type="Pfam" id="PF15469">
    <property type="entry name" value="Sec5"/>
    <property type="match status" value="1"/>
</dbReference>
<keyword evidence="4" id="KW-0653">Protein transport</keyword>
<feature type="domain" description="Exocyst complex component EXOC2/Sec5 N-terminal" evidence="6">
    <location>
        <begin position="49"/>
        <end position="868"/>
    </location>
</feature>
<gene>
    <name evidence="7" type="ORF">PYCCODRAFT_1448893</name>
</gene>
<comment type="subunit">
    <text evidence="4">Component of the exocyst complex.</text>
</comment>
<dbReference type="InterPro" id="IPR039481">
    <property type="entry name" value="EXOC2/Sec5_N_dom"/>
</dbReference>
<reference evidence="7 8" key="1">
    <citation type="journal article" date="2015" name="Biotechnol. Biofuels">
        <title>Enhanced degradation of softwood versus hardwood by the white-rot fungus Pycnoporus coccineus.</title>
        <authorList>
            <person name="Couturier M."/>
            <person name="Navarro D."/>
            <person name="Chevret D."/>
            <person name="Henrissat B."/>
            <person name="Piumi F."/>
            <person name="Ruiz-Duenas F.J."/>
            <person name="Martinez A.T."/>
            <person name="Grigoriev I.V."/>
            <person name="Riley R."/>
            <person name="Lipzen A."/>
            <person name="Berrin J.G."/>
            <person name="Master E.R."/>
            <person name="Rosso M.N."/>
        </authorList>
    </citation>
    <scope>NUCLEOTIDE SEQUENCE [LARGE SCALE GENOMIC DNA]</scope>
    <source>
        <strain evidence="7 8">BRFM310</strain>
    </source>
</reference>
<dbReference type="GO" id="GO:0015031">
    <property type="term" value="P:protein transport"/>
    <property type="evidence" value="ECO:0007669"/>
    <property type="project" value="UniProtKB-KW"/>
</dbReference>
<dbReference type="GO" id="GO:0000145">
    <property type="term" value="C:exocyst"/>
    <property type="evidence" value="ECO:0007669"/>
    <property type="project" value="UniProtKB-UniRule"/>
</dbReference>
<dbReference type="Proteomes" id="UP000193067">
    <property type="component" value="Unassembled WGS sequence"/>
</dbReference>
<dbReference type="STRING" id="1353009.A0A1Y2J922"/>
<evidence type="ECO:0000256" key="3">
    <source>
        <dbReference type="ARBA" id="ARBA00022483"/>
    </source>
</evidence>
<evidence type="ECO:0000256" key="1">
    <source>
        <dbReference type="ARBA" id="ARBA00010578"/>
    </source>
</evidence>
<dbReference type="PANTHER" id="PTHR13043">
    <property type="entry name" value="EXOCYST COMPLEX COMPONENT SEC5"/>
    <property type="match status" value="1"/>
</dbReference>
<keyword evidence="8" id="KW-1185">Reference proteome</keyword>
<sequence length="927" mass="102944">MGRLNIDIDDDTLLKAYKLSSISATRWEEVDQDSDNTVPGLTGPAEVDTDPLGLGATVDLRDLDAETKAAVLITSKSFNPKTFLSVVHPNATYQDLSAGIAHLRASLDSRSEAIRVLVEENFDRFVAVKASTDALYAEMKEGILAEQTDYASKPLKDHLKAAAQKADQVFLPVLENAMKAQKLRTTLGVFDRSKFFFNLPSSLIECIEAGRYEAAMRDYKKGKLLLETRPNQLLPVGTTKDGQPSGSAQQQQKRILDKVWATVEKVMSQMRNDLLAKLQEPSRSVEEQEKTIEILYEFSTSDDPAWTYFDAQHKHIVQNMRDAYTNAVSTIQALVEKAPVSGPDNASLNHELASQLQVCVQALESKQPEPVIAQSGGREIWEAIQTMVKNISEAMMTPLPNFWRVSRSFMEGRYRKNASSSSRRSPTQCRTMALDIIKLYISLLSEFFLFSDMAVMSPGRNTTPPLFPKDSNSLTTAHHLMKILGEIQDSVNDVTGMEISSEATSILKNLLESARWKFTDLLVNAWLRDANIFYYLETWIGSTVDPYTTVYLSQIRTFQKQITTSAFKLAGGVDLSSSGSSSSSRQTKQNSLPTEFVAKITKAFLDSLYAFLDGMVHLASDESPSASGIKPLPGQAPVVPGANPLELVKVEDADTRVLLVVSNFGHLMRVLIPNMLTELETAFNTSLAHDKETLMTVVQELDKTLFESYFKPKSAALTAIVRNGILDPAMDWYETPQPKEIRPYVYETLMFLVGVHAQVSAAAAPLLERTLNALVEDVAEEALRCFRQVKRFGMGGMLRATLEIEFMHQTLSRYVTPPADQTLSALYTTISHAYAKRPGDENLQAHLDGVKKTLADARRATGVEFLCFRQTKERGGGGGGGGGGRERERERKESRVAGSGTGAEGRERERRGERERERRREAREAQS</sequence>
<comment type="function">
    <text evidence="4">Component of the exocyst complex involved in the docking of exocytic vesicles with fusion sites on the plasma membrane.</text>
</comment>
<proteinExistence type="inferred from homology"/>
<feature type="region of interest" description="Disordered" evidence="5">
    <location>
        <begin position="871"/>
        <end position="927"/>
    </location>
</feature>
<keyword evidence="2 4" id="KW-0813">Transport</keyword>
<evidence type="ECO:0000256" key="5">
    <source>
        <dbReference type="SAM" id="MobiDB-lite"/>
    </source>
</evidence>
<feature type="compositionally biased region" description="Basic and acidic residues" evidence="5">
    <location>
        <begin position="884"/>
        <end position="895"/>
    </location>
</feature>
<evidence type="ECO:0000256" key="2">
    <source>
        <dbReference type="ARBA" id="ARBA00022448"/>
    </source>
</evidence>
<protein>
    <recommendedName>
        <fullName evidence="4">Exocyst complex component SEC5</fullName>
    </recommendedName>
</protein>
<comment type="similarity">
    <text evidence="1 4">Belongs to the SEC5 family.</text>
</comment>
<accession>A0A1Y2J922</accession>
<name>A0A1Y2J922_TRAC3</name>
<evidence type="ECO:0000259" key="6">
    <source>
        <dbReference type="Pfam" id="PF15469"/>
    </source>
</evidence>
<evidence type="ECO:0000313" key="8">
    <source>
        <dbReference type="Proteomes" id="UP000193067"/>
    </source>
</evidence>
<dbReference type="EMBL" id="KZ084086">
    <property type="protein sequence ID" value="OSD08742.1"/>
    <property type="molecule type" value="Genomic_DNA"/>
</dbReference>
<feature type="compositionally biased region" description="Basic and acidic residues" evidence="5">
    <location>
        <begin position="904"/>
        <end position="927"/>
    </location>
</feature>
<organism evidence="7 8">
    <name type="scientific">Trametes coccinea (strain BRFM310)</name>
    <name type="common">Pycnoporus coccineus</name>
    <dbReference type="NCBI Taxonomy" id="1353009"/>
    <lineage>
        <taxon>Eukaryota</taxon>
        <taxon>Fungi</taxon>
        <taxon>Dikarya</taxon>
        <taxon>Basidiomycota</taxon>
        <taxon>Agaricomycotina</taxon>
        <taxon>Agaricomycetes</taxon>
        <taxon>Polyporales</taxon>
        <taxon>Polyporaceae</taxon>
        <taxon>Trametes</taxon>
    </lineage>
</organism>